<accession>A0ACD6AQK6</accession>
<keyword evidence="2" id="KW-1185">Reference proteome</keyword>
<protein>
    <submittedName>
        <fullName evidence="1">Uncharacterized protein</fullName>
    </submittedName>
</protein>
<evidence type="ECO:0000313" key="2">
    <source>
        <dbReference type="Proteomes" id="UP001732700"/>
    </source>
</evidence>
<reference evidence="1" key="1">
    <citation type="submission" date="2025-09" db="UniProtKB">
        <authorList>
            <consortium name="EnsemblPlants"/>
        </authorList>
    </citation>
    <scope>IDENTIFICATION</scope>
</reference>
<dbReference type="Proteomes" id="UP001732700">
    <property type="component" value="Unassembled WGS sequence"/>
</dbReference>
<organism evidence="1 2">
    <name type="scientific">Avena sativa</name>
    <name type="common">Oat</name>
    <dbReference type="NCBI Taxonomy" id="4498"/>
    <lineage>
        <taxon>Eukaryota</taxon>
        <taxon>Viridiplantae</taxon>
        <taxon>Streptophyta</taxon>
        <taxon>Embryophyta</taxon>
        <taxon>Tracheophyta</taxon>
        <taxon>Spermatophyta</taxon>
        <taxon>Magnoliopsida</taxon>
        <taxon>Liliopsida</taxon>
        <taxon>Poales</taxon>
        <taxon>Poaceae</taxon>
        <taxon>BOP clade</taxon>
        <taxon>Pooideae</taxon>
        <taxon>Poodae</taxon>
        <taxon>Poeae</taxon>
        <taxon>Poeae Chloroplast Group 1 (Aveneae type)</taxon>
        <taxon>Aveninae</taxon>
        <taxon>Avena</taxon>
    </lineage>
</organism>
<name>A0ACD6AQK6_AVESA</name>
<evidence type="ECO:0000313" key="1">
    <source>
        <dbReference type="EnsemblPlants" id="AVESA.00010b.r2.UnG1405790.1.CDS"/>
    </source>
</evidence>
<proteinExistence type="predicted"/>
<sequence length="688" mass="75730">MALLYFDLSLLPSSTPNARLLAAARALELGYAAVALDHPHRGLLADADRCRTAPFPVLSSLPLPSSASLHRSRNGSPTDEPFRQYTRITLSLDSAAAAASALAPSAARLLRTYDVVAARPLNQATLDHLCQFATEMDVISIDFSHKLPFRLKLQMIKLALQSGIHFEIAYSPLIGDVNSRRQVLAEAKLLVDWTKGKNLIISSAAHNANEIRGPYDVINLCSYLLGLSTQRAKAAMSVNCRLLISKAMRKKYFYKETIKIDRLLPNEQLNSTKYKLGDWIGWDPTSFEGDSQSLEKNLETSPKNDEIDSPKNYRTKVLCEKRSDANVPPFAKRMKQCAGRSEMPVEAQEEILRANISEVHNSAIDTILDKSEKNEITMAHNAQACADSSVDKKCIEECVEFVQDAMELDTTKSCTVNLFAGDSASLSSDVKLACSSLPQSMELFDTTLEDKGPDQASDTIDYATVDARYGTSHADQAPLDHKILSCSDVCLNNKGLDNPVDISVGSKDHRGTAESLGCSPGGGDDETPLSPAVLSSTDLCKDIVPPIQKVMEDKIEQSVNENIEHTVTYKAESLDRNSRGMISVENTVNSQEISSAAFVCDESSINETRENRELKEQNSKKSNACLEKDAKIHGEPVKFSCAVSDVEISTARSEKRRQNRPSYIPFLGFLKRVPFKKKLCKVVSERKS</sequence>
<dbReference type="EnsemblPlants" id="AVESA.00010b.r2.UnG1405790.1">
    <property type="protein sequence ID" value="AVESA.00010b.r2.UnG1405790.1.CDS"/>
    <property type="gene ID" value="AVESA.00010b.r2.UnG1405790"/>
</dbReference>